<dbReference type="AlphaFoldDB" id="A0A183DK61"/>
<protein>
    <submittedName>
        <fullName evidence="3">DUF2835 family protein</fullName>
    </submittedName>
</protein>
<proteinExistence type="predicted"/>
<gene>
    <name evidence="1" type="ORF">GPUH_LOCUS9105</name>
</gene>
<organism evidence="3">
    <name type="scientific">Gongylonema pulchrum</name>
    <dbReference type="NCBI Taxonomy" id="637853"/>
    <lineage>
        <taxon>Eukaryota</taxon>
        <taxon>Metazoa</taxon>
        <taxon>Ecdysozoa</taxon>
        <taxon>Nematoda</taxon>
        <taxon>Chromadorea</taxon>
        <taxon>Rhabditida</taxon>
        <taxon>Spirurina</taxon>
        <taxon>Spiruromorpha</taxon>
        <taxon>Spiruroidea</taxon>
        <taxon>Gongylonematidae</taxon>
        <taxon>Gongylonema</taxon>
    </lineage>
</organism>
<keyword evidence="2" id="KW-1185">Reference proteome</keyword>
<evidence type="ECO:0000313" key="2">
    <source>
        <dbReference type="Proteomes" id="UP000271098"/>
    </source>
</evidence>
<accession>A0A183DK61</accession>
<evidence type="ECO:0000313" key="1">
    <source>
        <dbReference type="EMBL" id="VDK68227.1"/>
    </source>
</evidence>
<sequence>MKEVRYDKEARTVMSDAGFAYLVYYSNDQAAKMLRCVCAFPREQVKVDVGSARVLAVTCEGNFFSFVVD</sequence>
<dbReference type="Proteomes" id="UP000271098">
    <property type="component" value="Unassembled WGS sequence"/>
</dbReference>
<reference evidence="1 2" key="2">
    <citation type="submission" date="2018-11" db="EMBL/GenBank/DDBJ databases">
        <authorList>
            <consortium name="Pathogen Informatics"/>
        </authorList>
    </citation>
    <scope>NUCLEOTIDE SEQUENCE [LARGE SCALE GENOMIC DNA]</scope>
</reference>
<evidence type="ECO:0000313" key="3">
    <source>
        <dbReference type="WBParaSite" id="GPUH_0000911201-mRNA-1"/>
    </source>
</evidence>
<dbReference type="WBParaSite" id="GPUH_0000911201-mRNA-1">
    <property type="protein sequence ID" value="GPUH_0000911201-mRNA-1"/>
    <property type="gene ID" value="GPUH_0000911201"/>
</dbReference>
<dbReference type="EMBL" id="UYRT01028710">
    <property type="protein sequence ID" value="VDK68227.1"/>
    <property type="molecule type" value="Genomic_DNA"/>
</dbReference>
<reference evidence="3" key="1">
    <citation type="submission" date="2016-06" db="UniProtKB">
        <authorList>
            <consortium name="WormBaseParasite"/>
        </authorList>
    </citation>
    <scope>IDENTIFICATION</scope>
</reference>
<name>A0A183DK61_9BILA</name>